<evidence type="ECO:0008006" key="3">
    <source>
        <dbReference type="Google" id="ProtNLM"/>
    </source>
</evidence>
<proteinExistence type="predicted"/>
<protein>
    <recommendedName>
        <fullName evidence="3">Vitellogenin</fullName>
    </recommendedName>
</protein>
<name>A0ABD0T6N3_LOXSC</name>
<evidence type="ECO:0000313" key="2">
    <source>
        <dbReference type="Proteomes" id="UP001549921"/>
    </source>
</evidence>
<reference evidence="1 2" key="1">
    <citation type="submission" date="2024-06" db="EMBL/GenBank/DDBJ databases">
        <title>A chromosome-level genome assembly of beet webworm, Loxostege sticticalis.</title>
        <authorList>
            <person name="Zhang Y."/>
        </authorList>
    </citation>
    <scope>NUCLEOTIDE SEQUENCE [LARGE SCALE GENOMIC DNA]</scope>
    <source>
        <strain evidence="1">AQ028</strain>
        <tissue evidence="1">Male pupae</tissue>
    </source>
</reference>
<evidence type="ECO:0000313" key="1">
    <source>
        <dbReference type="EMBL" id="KAL0839021.1"/>
    </source>
</evidence>
<dbReference type="EMBL" id="JBEDNZ010000009">
    <property type="protein sequence ID" value="KAL0839021.1"/>
    <property type="molecule type" value="Genomic_DNA"/>
</dbReference>
<gene>
    <name evidence="1" type="ORF">ABMA28_017017</name>
</gene>
<organism evidence="1 2">
    <name type="scientific">Loxostege sticticalis</name>
    <name type="common">Beet webworm moth</name>
    <dbReference type="NCBI Taxonomy" id="481309"/>
    <lineage>
        <taxon>Eukaryota</taxon>
        <taxon>Metazoa</taxon>
        <taxon>Ecdysozoa</taxon>
        <taxon>Arthropoda</taxon>
        <taxon>Hexapoda</taxon>
        <taxon>Insecta</taxon>
        <taxon>Pterygota</taxon>
        <taxon>Neoptera</taxon>
        <taxon>Endopterygota</taxon>
        <taxon>Lepidoptera</taxon>
        <taxon>Glossata</taxon>
        <taxon>Ditrysia</taxon>
        <taxon>Pyraloidea</taxon>
        <taxon>Crambidae</taxon>
        <taxon>Pyraustinae</taxon>
        <taxon>Loxostege</taxon>
    </lineage>
</organism>
<sequence length="1186" mass="137467">MSPYLPVVLFGRTLGDRHRQLNALVEEAYKQNVDFNTLENAPEKSPLDRLFKIDLASKYQLVNYIIKTLKDEDMLYVSRALKCKWLLDPKHSDIINPTYLEQVLYPEMLTTSVNKMKQWIHLQLRDPQMSQQFYEFYIGKNDDFAMSFLWHCSNEFILREAKNLLVKLTPHQLKLMVEKCPQVAKLYFDSLSDNRDVIGKYINNESKYYNSLKCLLKTDTDLFLDITEKYFNMHHSPRFSSDQTKFIMKSRKNRFMEKPELYTAYILNVKTLGAHLSSDEIKDLITKLARAEYTTWFSYKNVEPLLKQLQKDDRAQFKKYIFVDKLIGEKVKEWPYTIPSPPVLKPLSGQLISLDEEHDPQEYRPRSNSWGDFRRKLRKRKCAKWARITVKSPLDKLFDRFRFQNFERTFHVLRKEILATSTIENRMHMLLVLVSKSGGREDTVQELLKWLVAQHSNEVITLRAAVVRSLVKRAAVWRVPETSWKLMLQFARGLGLDGAEPEADCTEGLQAVILRNILTSTANTLPIFEAYLRAFSTLSEYPLTTEEKQTVKQSLPAILLAAAEAKINDDATSAASALIVKALDVLQAYSALADSLPRILSAIKIIAQKDPASAEEPLLRLYNNHIARKHITREIFNIIQTEASYLNALRHEPELITNEKIHQIFEKGLKLNGLLRKLTIYFSEKGGLASEFLKLVKEEMKENPRVNLVRPLAFLSGVSLVEQLKDYEDKPRKTIERRIACGLKANAHVARPKLDLHHLGWRNAGVMAVANKVTVCSTVALPAIVEELLVWPRATRLALRLAIRGGLEASAFSSVVKSRPTVALKVALSYIRDKGDRFDPCVWDSVKRLITTIPLSSRKYLQNNLSKIGSMPNSLRVEYAMLVFEAFKRFSLDKAMPILCYIENNLPCISDEFVATTIIKELLSKKLRLEELESEIIYDDYDYTERVCLFVRIIAKYLLLCRSEEEQKVKMENVGKPFLEILKSLESDATKTKQAIKYLDELIAGLRYNRVYMDSSYVTCLPVLSQIADWMEKTFPMRLWFEKHMKMTFNIVFLKSIRQIEERDPKMFIDPPKVTYDNLQKIGIVFGKNIVEDLNRIKSELFSLIEDLYWSTLKSYLNEYFQSHKKVFAKGICKGIVEWGNDSSTYYLAQMLYEEYFTNSSDDNDDFINCMQNDPEILFFNNVNFD</sequence>
<dbReference type="AlphaFoldDB" id="A0ABD0T6N3"/>
<comment type="caution">
    <text evidence="1">The sequence shown here is derived from an EMBL/GenBank/DDBJ whole genome shotgun (WGS) entry which is preliminary data.</text>
</comment>
<dbReference type="Proteomes" id="UP001549921">
    <property type="component" value="Unassembled WGS sequence"/>
</dbReference>
<accession>A0ABD0T6N3</accession>